<dbReference type="AlphaFoldDB" id="A0AAD8MP00"/>
<comment type="caution">
    <text evidence="1">The sequence shown here is derived from an EMBL/GenBank/DDBJ whole genome shotgun (WGS) entry which is preliminary data.</text>
</comment>
<dbReference type="EMBL" id="JAUIZM010000006">
    <property type="protein sequence ID" value="KAK1380116.1"/>
    <property type="molecule type" value="Genomic_DNA"/>
</dbReference>
<accession>A0AAD8MP00</accession>
<proteinExistence type="predicted"/>
<reference evidence="1" key="2">
    <citation type="submission" date="2023-05" db="EMBL/GenBank/DDBJ databases">
        <authorList>
            <person name="Schelkunov M.I."/>
        </authorList>
    </citation>
    <scope>NUCLEOTIDE SEQUENCE</scope>
    <source>
        <strain evidence="1">Hsosn_3</strain>
        <tissue evidence="1">Leaf</tissue>
    </source>
</reference>
<keyword evidence="2" id="KW-1185">Reference proteome</keyword>
<organism evidence="1 2">
    <name type="scientific">Heracleum sosnowskyi</name>
    <dbReference type="NCBI Taxonomy" id="360622"/>
    <lineage>
        <taxon>Eukaryota</taxon>
        <taxon>Viridiplantae</taxon>
        <taxon>Streptophyta</taxon>
        <taxon>Embryophyta</taxon>
        <taxon>Tracheophyta</taxon>
        <taxon>Spermatophyta</taxon>
        <taxon>Magnoliopsida</taxon>
        <taxon>eudicotyledons</taxon>
        <taxon>Gunneridae</taxon>
        <taxon>Pentapetalae</taxon>
        <taxon>asterids</taxon>
        <taxon>campanulids</taxon>
        <taxon>Apiales</taxon>
        <taxon>Apiaceae</taxon>
        <taxon>Apioideae</taxon>
        <taxon>apioid superclade</taxon>
        <taxon>Tordylieae</taxon>
        <taxon>Tordyliinae</taxon>
        <taxon>Heracleum</taxon>
    </lineage>
</organism>
<gene>
    <name evidence="1" type="ORF">POM88_026860</name>
</gene>
<evidence type="ECO:0000313" key="2">
    <source>
        <dbReference type="Proteomes" id="UP001237642"/>
    </source>
</evidence>
<dbReference type="Proteomes" id="UP001237642">
    <property type="component" value="Unassembled WGS sequence"/>
</dbReference>
<name>A0AAD8MP00_9APIA</name>
<sequence>MKMKKDRSNQTSPKLELGFVMERTRLDLGNIVCDESEWSCINKRKRLDESEPYTPFIDPGYNLMFYLSQYAVDEFNLDQLSRCGFKNNSVELYEKVDVVDAFKSHSALQDTQTYLITFKAYLPSNNTAQTFETKIIFRSRRTTKIVVLFVRIKGHDDPFQSQQNLSEEPVLDYFSDSEDIDEDQVSQLNPAFVKKVPRKSPPKISLEDDLTYRPCPNLKYMRRPSKGVKEGSPLSKEIECFKIDVSKSGGFELAVCVYNMKQDSHFDNVKLIAGFFLQNMLILYGGTA</sequence>
<evidence type="ECO:0000313" key="1">
    <source>
        <dbReference type="EMBL" id="KAK1380116.1"/>
    </source>
</evidence>
<protein>
    <submittedName>
        <fullName evidence="1">Uncharacterized protein</fullName>
    </submittedName>
</protein>
<reference evidence="1" key="1">
    <citation type="submission" date="2023-02" db="EMBL/GenBank/DDBJ databases">
        <title>Genome of toxic invasive species Heracleum sosnowskyi carries increased number of genes despite the absence of recent whole-genome duplications.</title>
        <authorList>
            <person name="Schelkunov M."/>
            <person name="Shtratnikova V."/>
            <person name="Makarenko M."/>
            <person name="Klepikova A."/>
            <person name="Omelchenko D."/>
            <person name="Novikova G."/>
            <person name="Obukhova E."/>
            <person name="Bogdanov V."/>
            <person name="Penin A."/>
            <person name="Logacheva M."/>
        </authorList>
    </citation>
    <scope>NUCLEOTIDE SEQUENCE</scope>
    <source>
        <strain evidence="1">Hsosn_3</strain>
        <tissue evidence="1">Leaf</tissue>
    </source>
</reference>